<feature type="compositionally biased region" description="Polar residues" evidence="6">
    <location>
        <begin position="158"/>
        <end position="172"/>
    </location>
</feature>
<keyword evidence="1" id="KW-0723">Serine/threonine-protein kinase</keyword>
<dbReference type="GO" id="GO:0004674">
    <property type="term" value="F:protein serine/threonine kinase activity"/>
    <property type="evidence" value="ECO:0007669"/>
    <property type="project" value="UniProtKB-KW"/>
</dbReference>
<evidence type="ECO:0000256" key="4">
    <source>
        <dbReference type="ARBA" id="ARBA00022777"/>
    </source>
</evidence>
<dbReference type="GO" id="GO:0005524">
    <property type="term" value="F:ATP binding"/>
    <property type="evidence" value="ECO:0007669"/>
    <property type="project" value="UniProtKB-KW"/>
</dbReference>
<keyword evidence="2" id="KW-0808">Transferase</keyword>
<protein>
    <submittedName>
        <fullName evidence="8">Microtubule-associated serine/threonine-protein kinase 1</fullName>
    </submittedName>
</protein>
<accession>A0AA35S028</accession>
<evidence type="ECO:0000259" key="7">
    <source>
        <dbReference type="PROSITE" id="PS51285"/>
    </source>
</evidence>
<dbReference type="EMBL" id="CASHTH010001800">
    <property type="protein sequence ID" value="CAI8020103.1"/>
    <property type="molecule type" value="Genomic_DNA"/>
</dbReference>
<reference evidence="8" key="1">
    <citation type="submission" date="2023-03" db="EMBL/GenBank/DDBJ databases">
        <authorList>
            <person name="Steffen K."/>
            <person name="Cardenas P."/>
        </authorList>
    </citation>
    <scope>NUCLEOTIDE SEQUENCE</scope>
</reference>
<proteinExistence type="predicted"/>
<keyword evidence="4 8" id="KW-0418">Kinase</keyword>
<dbReference type="PROSITE" id="PS51285">
    <property type="entry name" value="AGC_KINASE_CTER"/>
    <property type="match status" value="1"/>
</dbReference>
<evidence type="ECO:0000256" key="5">
    <source>
        <dbReference type="ARBA" id="ARBA00022840"/>
    </source>
</evidence>
<comment type="caution">
    <text evidence="8">The sequence shown here is derived from an EMBL/GenBank/DDBJ whole genome shotgun (WGS) entry which is preliminary data.</text>
</comment>
<sequence length="181" mass="20540">MASNYTLPPPPVLEIHDQQAAEKWKKFKLAWTNYSLATGLSDKAEPVQVATLLTVIGEEAREVFSTFSGDTGVRDHPFFEEVDWQNLLREKAEFFIPQLKGEEDTSYFDSRDDRYTHEFVSDDDEEDGVDANNDPLQQSFANFSQVAPRFCQMMEELQSSLCEETDPSTPQHTPAPAAPEE</sequence>
<keyword evidence="5" id="KW-0067">ATP-binding</keyword>
<organism evidence="8 9">
    <name type="scientific">Geodia barretti</name>
    <name type="common">Barrett's horny sponge</name>
    <dbReference type="NCBI Taxonomy" id="519541"/>
    <lineage>
        <taxon>Eukaryota</taxon>
        <taxon>Metazoa</taxon>
        <taxon>Porifera</taxon>
        <taxon>Demospongiae</taxon>
        <taxon>Heteroscleromorpha</taxon>
        <taxon>Tetractinellida</taxon>
        <taxon>Astrophorina</taxon>
        <taxon>Geodiidae</taxon>
        <taxon>Geodia</taxon>
    </lineage>
</organism>
<name>A0AA35S028_GEOBA</name>
<evidence type="ECO:0000256" key="6">
    <source>
        <dbReference type="SAM" id="MobiDB-lite"/>
    </source>
</evidence>
<keyword evidence="3" id="KW-0547">Nucleotide-binding</keyword>
<evidence type="ECO:0000256" key="1">
    <source>
        <dbReference type="ARBA" id="ARBA00022527"/>
    </source>
</evidence>
<dbReference type="Gene3D" id="3.30.200.20">
    <property type="entry name" value="Phosphorylase Kinase, domain 1"/>
    <property type="match status" value="1"/>
</dbReference>
<keyword evidence="9" id="KW-1185">Reference proteome</keyword>
<dbReference type="Gene3D" id="1.10.510.10">
    <property type="entry name" value="Transferase(Phosphotransferase) domain 1"/>
    <property type="match status" value="1"/>
</dbReference>
<evidence type="ECO:0000313" key="8">
    <source>
        <dbReference type="EMBL" id="CAI8020103.1"/>
    </source>
</evidence>
<gene>
    <name evidence="8" type="ORF">GBAR_LOCUS12028</name>
</gene>
<dbReference type="AlphaFoldDB" id="A0AA35S028"/>
<evidence type="ECO:0000256" key="3">
    <source>
        <dbReference type="ARBA" id="ARBA00022741"/>
    </source>
</evidence>
<evidence type="ECO:0000256" key="2">
    <source>
        <dbReference type="ARBA" id="ARBA00022679"/>
    </source>
</evidence>
<dbReference type="InterPro" id="IPR000961">
    <property type="entry name" value="AGC-kinase_C"/>
</dbReference>
<feature type="region of interest" description="Disordered" evidence="6">
    <location>
        <begin position="158"/>
        <end position="181"/>
    </location>
</feature>
<dbReference type="Proteomes" id="UP001174909">
    <property type="component" value="Unassembled WGS sequence"/>
</dbReference>
<feature type="domain" description="AGC-kinase C-terminal" evidence="7">
    <location>
        <begin position="80"/>
        <end position="155"/>
    </location>
</feature>
<evidence type="ECO:0000313" key="9">
    <source>
        <dbReference type="Proteomes" id="UP001174909"/>
    </source>
</evidence>